<feature type="chain" id="PRO_5044013080" description="Secreted protein" evidence="2">
    <location>
        <begin position="19"/>
        <end position="133"/>
    </location>
</feature>
<evidence type="ECO:0008006" key="5">
    <source>
        <dbReference type="Google" id="ProtNLM"/>
    </source>
</evidence>
<proteinExistence type="predicted"/>
<evidence type="ECO:0000256" key="1">
    <source>
        <dbReference type="SAM" id="MobiDB-lite"/>
    </source>
</evidence>
<sequence>MLTTRIVYVILLCEGIAGRRGSSVTPSISPSDASSTAPCANEHTAPEVWGRPGMHYSQPERKFGHHKCVYYHQPPTNTKLSLTCSSDREHSGEDEQAAVLLLRWCGREQQNLQPPQPLLFLCSRLTHSLPLSV</sequence>
<comment type="caution">
    <text evidence="3">The sequence shown here is derived from an EMBL/GenBank/DDBJ whole genome shotgun (WGS) entry which is preliminary data.</text>
</comment>
<keyword evidence="2" id="KW-0732">Signal</keyword>
<feature type="compositionally biased region" description="Polar residues" evidence="1">
    <location>
        <begin position="22"/>
        <end position="38"/>
    </location>
</feature>
<dbReference type="Proteomes" id="UP001460270">
    <property type="component" value="Unassembled WGS sequence"/>
</dbReference>
<evidence type="ECO:0000256" key="2">
    <source>
        <dbReference type="SAM" id="SignalP"/>
    </source>
</evidence>
<reference evidence="4" key="1">
    <citation type="submission" date="2024-04" db="EMBL/GenBank/DDBJ databases">
        <title>Salinicola lusitanus LLJ914,a marine bacterium isolated from the Okinawa Trough.</title>
        <authorList>
            <person name="Li J."/>
        </authorList>
    </citation>
    <scope>NUCLEOTIDE SEQUENCE [LARGE SCALE GENOMIC DNA]</scope>
</reference>
<dbReference type="AlphaFoldDB" id="A0AAW0MH84"/>
<dbReference type="EMBL" id="JBBPFD010000165">
    <property type="protein sequence ID" value="KAK7879971.1"/>
    <property type="molecule type" value="Genomic_DNA"/>
</dbReference>
<evidence type="ECO:0000313" key="3">
    <source>
        <dbReference type="EMBL" id="KAK7879971.1"/>
    </source>
</evidence>
<evidence type="ECO:0000313" key="4">
    <source>
        <dbReference type="Proteomes" id="UP001460270"/>
    </source>
</evidence>
<organism evidence="3 4">
    <name type="scientific">Mugilogobius chulae</name>
    <name type="common">yellowstripe goby</name>
    <dbReference type="NCBI Taxonomy" id="88201"/>
    <lineage>
        <taxon>Eukaryota</taxon>
        <taxon>Metazoa</taxon>
        <taxon>Chordata</taxon>
        <taxon>Craniata</taxon>
        <taxon>Vertebrata</taxon>
        <taxon>Euteleostomi</taxon>
        <taxon>Actinopterygii</taxon>
        <taxon>Neopterygii</taxon>
        <taxon>Teleostei</taxon>
        <taxon>Neoteleostei</taxon>
        <taxon>Acanthomorphata</taxon>
        <taxon>Gobiaria</taxon>
        <taxon>Gobiiformes</taxon>
        <taxon>Gobioidei</taxon>
        <taxon>Gobiidae</taxon>
        <taxon>Gobionellinae</taxon>
        <taxon>Mugilogobius</taxon>
    </lineage>
</organism>
<keyword evidence="4" id="KW-1185">Reference proteome</keyword>
<gene>
    <name evidence="3" type="ORF">WMY93_033361</name>
</gene>
<feature type="region of interest" description="Disordered" evidence="1">
    <location>
        <begin position="20"/>
        <end position="56"/>
    </location>
</feature>
<accession>A0AAW0MH84</accession>
<name>A0AAW0MH84_9GOBI</name>
<protein>
    <recommendedName>
        <fullName evidence="5">Secreted protein</fullName>
    </recommendedName>
</protein>
<feature type="signal peptide" evidence="2">
    <location>
        <begin position="1"/>
        <end position="18"/>
    </location>
</feature>